<organism evidence="2 3">
    <name type="scientific">Sporosarcina oncorhynchi</name>
    <dbReference type="NCBI Taxonomy" id="3056444"/>
    <lineage>
        <taxon>Bacteria</taxon>
        <taxon>Bacillati</taxon>
        <taxon>Bacillota</taxon>
        <taxon>Bacilli</taxon>
        <taxon>Bacillales</taxon>
        <taxon>Caryophanaceae</taxon>
        <taxon>Sporosarcina</taxon>
    </lineage>
</organism>
<gene>
    <name evidence="2" type="ORF">QWT69_05430</name>
</gene>
<keyword evidence="1" id="KW-0732">Signal</keyword>
<accession>A0ABZ0LA42</accession>
<protein>
    <recommendedName>
        <fullName evidence="4">Lipoprotein</fullName>
    </recommendedName>
</protein>
<name>A0ABZ0LA42_9BACL</name>
<reference evidence="2 3" key="1">
    <citation type="submission" date="2023-06" db="EMBL/GenBank/DDBJ databases">
        <title>Sporosarcina sp. nov., isolated from Korean tranditional fermented seafood 'Jeotgal'.</title>
        <authorList>
            <person name="Yang A.I."/>
            <person name="Shin N.-R."/>
        </authorList>
    </citation>
    <scope>NUCLEOTIDE SEQUENCE [LARGE SCALE GENOMIC DNA]</scope>
    <source>
        <strain evidence="2 3">T2O-4</strain>
    </source>
</reference>
<evidence type="ECO:0000313" key="3">
    <source>
        <dbReference type="Proteomes" id="UP001303902"/>
    </source>
</evidence>
<evidence type="ECO:0000256" key="1">
    <source>
        <dbReference type="SAM" id="SignalP"/>
    </source>
</evidence>
<feature type="signal peptide" evidence="1">
    <location>
        <begin position="1"/>
        <end position="19"/>
    </location>
</feature>
<evidence type="ECO:0008006" key="4">
    <source>
        <dbReference type="Google" id="ProtNLM"/>
    </source>
</evidence>
<dbReference type="EMBL" id="CP129118">
    <property type="protein sequence ID" value="WOV88557.1"/>
    <property type="molecule type" value="Genomic_DNA"/>
</dbReference>
<dbReference type="RefSeq" id="WP_317969744.1">
    <property type="nucleotide sequence ID" value="NZ_CP129118.1"/>
</dbReference>
<feature type="chain" id="PRO_5046881588" description="Lipoprotein" evidence="1">
    <location>
        <begin position="20"/>
        <end position="169"/>
    </location>
</feature>
<dbReference type="PROSITE" id="PS51257">
    <property type="entry name" value="PROKAR_LIPOPROTEIN"/>
    <property type="match status" value="1"/>
</dbReference>
<proteinExistence type="predicted"/>
<sequence length="169" mass="19070">MFRSWKFLFLILLSISVLTACGQTLDERAADGIAVAKEAFLLNDKQTNDEVQGISLYKPPAFTIEEDSDAQNIVMKKGDETFILFINSNEGKDSHLFYDLLSTDEESERFEETFTNDGYFGFASVVKIGEDQVELITSVGGVKMTTITKKKNIRNDLARMMEITRSIDQ</sequence>
<evidence type="ECO:0000313" key="2">
    <source>
        <dbReference type="EMBL" id="WOV88557.1"/>
    </source>
</evidence>
<dbReference type="Proteomes" id="UP001303902">
    <property type="component" value="Chromosome"/>
</dbReference>
<keyword evidence="3" id="KW-1185">Reference proteome</keyword>